<protein>
    <submittedName>
        <fullName evidence="1">Uncharacterized protein</fullName>
    </submittedName>
</protein>
<proteinExistence type="predicted"/>
<dbReference type="AlphaFoldDB" id="A0A0F9KAV1"/>
<feature type="non-terminal residue" evidence="1">
    <location>
        <position position="82"/>
    </location>
</feature>
<accession>A0A0F9KAV1</accession>
<name>A0A0F9KAV1_9ZZZZ</name>
<gene>
    <name evidence="1" type="ORF">LCGC14_1657530</name>
</gene>
<evidence type="ECO:0000313" key="1">
    <source>
        <dbReference type="EMBL" id="KKM19248.1"/>
    </source>
</evidence>
<reference evidence="1" key="1">
    <citation type="journal article" date="2015" name="Nature">
        <title>Complex archaea that bridge the gap between prokaryotes and eukaryotes.</title>
        <authorList>
            <person name="Spang A."/>
            <person name="Saw J.H."/>
            <person name="Jorgensen S.L."/>
            <person name="Zaremba-Niedzwiedzka K."/>
            <person name="Martijn J."/>
            <person name="Lind A.E."/>
            <person name="van Eijk R."/>
            <person name="Schleper C."/>
            <person name="Guy L."/>
            <person name="Ettema T.J."/>
        </authorList>
    </citation>
    <scope>NUCLEOTIDE SEQUENCE</scope>
</reference>
<sequence length="82" mass="9333">MREYDFRLAKKRLCSQRDTVQQPLSDAIAITIANHDGDVRNFLSLSPSQYLKHLDGLTQAASDYLWAKSSTYCFHKPVSGKK</sequence>
<dbReference type="EMBL" id="LAZR01014034">
    <property type="protein sequence ID" value="KKM19248.1"/>
    <property type="molecule type" value="Genomic_DNA"/>
</dbReference>
<comment type="caution">
    <text evidence="1">The sequence shown here is derived from an EMBL/GenBank/DDBJ whole genome shotgun (WGS) entry which is preliminary data.</text>
</comment>
<organism evidence="1">
    <name type="scientific">marine sediment metagenome</name>
    <dbReference type="NCBI Taxonomy" id="412755"/>
    <lineage>
        <taxon>unclassified sequences</taxon>
        <taxon>metagenomes</taxon>
        <taxon>ecological metagenomes</taxon>
    </lineage>
</organism>